<keyword evidence="1" id="KW-0812">Transmembrane</keyword>
<protein>
    <submittedName>
        <fullName evidence="2">Uncharacterized protein</fullName>
    </submittedName>
</protein>
<sequence>MRFGADKKRAYTALMAVFCVLFLCWGQQSSWVTASCPQSQHHNQASTTSAGDIDNTVVVAECDSSSQLLQQAHLNILDGGAAVSLFVGITLLIIIRHFFVGYAQAPPSYRRRRRHLLFCVFNE</sequence>
<keyword evidence="1" id="KW-1133">Transmembrane helix</keyword>
<keyword evidence="1" id="KW-0472">Membrane</keyword>
<proteinExistence type="predicted"/>
<keyword evidence="3" id="KW-1185">Reference proteome</keyword>
<evidence type="ECO:0000313" key="2">
    <source>
        <dbReference type="EMBL" id="SDB39934.1"/>
    </source>
</evidence>
<dbReference type="AlphaFoldDB" id="A0A1G6D430"/>
<evidence type="ECO:0000313" key="3">
    <source>
        <dbReference type="Proteomes" id="UP000199626"/>
    </source>
</evidence>
<accession>A0A1G6D430</accession>
<name>A0A1G6D430_9GAMM</name>
<feature type="transmembrane region" description="Helical" evidence="1">
    <location>
        <begin position="81"/>
        <end position="103"/>
    </location>
</feature>
<dbReference type="Proteomes" id="UP000199626">
    <property type="component" value="Unassembled WGS sequence"/>
</dbReference>
<gene>
    <name evidence="2" type="ORF">SAMN02927930_01523</name>
</gene>
<dbReference type="STRING" id="1159017.SAMN02927930_01523"/>
<organism evidence="2 3">
    <name type="scientific">Pseudidiomarina indica</name>
    <dbReference type="NCBI Taxonomy" id="1159017"/>
    <lineage>
        <taxon>Bacteria</taxon>
        <taxon>Pseudomonadati</taxon>
        <taxon>Pseudomonadota</taxon>
        <taxon>Gammaproteobacteria</taxon>
        <taxon>Alteromonadales</taxon>
        <taxon>Idiomarinaceae</taxon>
        <taxon>Pseudidiomarina</taxon>
    </lineage>
</organism>
<evidence type="ECO:0000256" key="1">
    <source>
        <dbReference type="SAM" id="Phobius"/>
    </source>
</evidence>
<reference evidence="3" key="1">
    <citation type="submission" date="2016-10" db="EMBL/GenBank/DDBJ databases">
        <authorList>
            <person name="Varghese N."/>
            <person name="Submissions S."/>
        </authorList>
    </citation>
    <scope>NUCLEOTIDE SEQUENCE [LARGE SCALE GENOMIC DNA]</scope>
    <source>
        <strain evidence="3">CGMCC 1.10824</strain>
    </source>
</reference>
<dbReference type="EMBL" id="FMXN01000008">
    <property type="protein sequence ID" value="SDB39934.1"/>
    <property type="molecule type" value="Genomic_DNA"/>
</dbReference>